<evidence type="ECO:0008006" key="5">
    <source>
        <dbReference type="Google" id="ProtNLM"/>
    </source>
</evidence>
<dbReference type="VEuPathDB" id="FungiDB:ACLA_034470"/>
<keyword evidence="4" id="KW-1185">Reference proteome</keyword>
<feature type="region of interest" description="Disordered" evidence="1">
    <location>
        <begin position="242"/>
        <end position="272"/>
    </location>
</feature>
<dbReference type="KEGG" id="act:ACLA_034470"/>
<dbReference type="EMBL" id="DS027056">
    <property type="protein sequence ID" value="EAW09244.1"/>
    <property type="molecule type" value="Genomic_DNA"/>
</dbReference>
<evidence type="ECO:0000313" key="3">
    <source>
        <dbReference type="EMBL" id="EAW09244.1"/>
    </source>
</evidence>
<dbReference type="OMA" id="EWSWKSR"/>
<accession>A1CJC0</accession>
<keyword evidence="2" id="KW-0812">Transmembrane</keyword>
<keyword evidence="2" id="KW-0472">Membrane</keyword>
<dbReference type="HOGENOM" id="CLU_011673_1_0_1"/>
<dbReference type="GeneID" id="4703447"/>
<dbReference type="AlphaFoldDB" id="A1CJC0"/>
<dbReference type="RefSeq" id="XP_001270670.1">
    <property type="nucleotide sequence ID" value="XM_001270669.1"/>
</dbReference>
<name>A1CJC0_ASPCL</name>
<evidence type="ECO:0000313" key="4">
    <source>
        <dbReference type="Proteomes" id="UP000006701"/>
    </source>
</evidence>
<sequence>MLPPRISAGRIPAVGRPFLPPSSHGLRHQFRPFTQRSRLLLLSPPLGRPQLPFLSPLSSSRALPPLSIHLRQHFARLISTERRDYYKRRLSRGLRIGLTFYAMLVLFQVIRLGVYQEEIEHQWPTPSEWTWKSRWCLRSAQALQNPEQIGKLMTNWPMVAGYLRELLERLENPEGEGRGIQEQGDGGFLVEGVGKTGFDIEAKSEPWRRGYHRALMGAAKAAENLEGWLTDRKQRISAPAEYVAGPSNPRPKPMPAGQKQVPHEEDCEPASPSPEVFYMKILTTKGFDTRQKLDAALAYADWLDYKGLQATARDMYAWAMDIAAAGSPLDASQVVDVKTGVLKNDGRTLPSENILRVSTALAVHHARQGNLPSALSIFTSVLKARRSLPPPSPDDTPFVLPSPPKSTRDPFVAFFNAIKTMLVPAEYPPPPPSGDAPPLRTPTSACEEAGLMTYIGEIIYASSSKETGLAWTRDAVDTAEATILELGTSEDRNPHHRCAECLRVGLENWKTMVSKLIAQSERAERESIESAKHAWFGGQKRVEASALEKRRWEAEQILLDDRIKRLWPIIDGESAFEGIAPNSSLFV</sequence>
<reference evidence="3 4" key="1">
    <citation type="journal article" date="2008" name="PLoS Genet.">
        <title>Genomic islands in the pathogenic filamentous fungus Aspergillus fumigatus.</title>
        <authorList>
            <person name="Fedorova N.D."/>
            <person name="Khaldi N."/>
            <person name="Joardar V.S."/>
            <person name="Maiti R."/>
            <person name="Amedeo P."/>
            <person name="Anderson M.J."/>
            <person name="Crabtree J."/>
            <person name="Silva J.C."/>
            <person name="Badger J.H."/>
            <person name="Albarraq A."/>
            <person name="Angiuoli S."/>
            <person name="Bussey H."/>
            <person name="Bowyer P."/>
            <person name="Cotty P.J."/>
            <person name="Dyer P.S."/>
            <person name="Egan A."/>
            <person name="Galens K."/>
            <person name="Fraser-Liggett C.M."/>
            <person name="Haas B.J."/>
            <person name="Inman J.M."/>
            <person name="Kent R."/>
            <person name="Lemieux S."/>
            <person name="Malavazi I."/>
            <person name="Orvis J."/>
            <person name="Roemer T."/>
            <person name="Ronning C.M."/>
            <person name="Sundaram J.P."/>
            <person name="Sutton G."/>
            <person name="Turner G."/>
            <person name="Venter J.C."/>
            <person name="White O.R."/>
            <person name="Whitty B.R."/>
            <person name="Youngman P."/>
            <person name="Wolfe K.H."/>
            <person name="Goldman G.H."/>
            <person name="Wortman J.R."/>
            <person name="Jiang B."/>
            <person name="Denning D.W."/>
            <person name="Nierman W.C."/>
        </authorList>
    </citation>
    <scope>NUCLEOTIDE SEQUENCE [LARGE SCALE GENOMIC DNA]</scope>
    <source>
        <strain evidence="4">ATCC 1007 / CBS 513.65 / DSM 816 / NCTC 3887 / NRRL 1</strain>
    </source>
</reference>
<evidence type="ECO:0000256" key="2">
    <source>
        <dbReference type="SAM" id="Phobius"/>
    </source>
</evidence>
<dbReference type="STRING" id="344612.A1CJC0"/>
<proteinExistence type="predicted"/>
<gene>
    <name evidence="3" type="ORF">ACLA_034470</name>
</gene>
<organism evidence="3 4">
    <name type="scientific">Aspergillus clavatus (strain ATCC 1007 / CBS 513.65 / DSM 816 / NCTC 3887 / NRRL 1 / QM 1276 / 107)</name>
    <dbReference type="NCBI Taxonomy" id="344612"/>
    <lineage>
        <taxon>Eukaryota</taxon>
        <taxon>Fungi</taxon>
        <taxon>Dikarya</taxon>
        <taxon>Ascomycota</taxon>
        <taxon>Pezizomycotina</taxon>
        <taxon>Eurotiomycetes</taxon>
        <taxon>Eurotiomycetidae</taxon>
        <taxon>Eurotiales</taxon>
        <taxon>Aspergillaceae</taxon>
        <taxon>Aspergillus</taxon>
        <taxon>Aspergillus subgen. Fumigati</taxon>
    </lineage>
</organism>
<keyword evidence="2" id="KW-1133">Transmembrane helix</keyword>
<protein>
    <recommendedName>
        <fullName evidence="5">MFS maltose permease</fullName>
    </recommendedName>
</protein>
<dbReference type="Proteomes" id="UP000006701">
    <property type="component" value="Unassembled WGS sequence"/>
</dbReference>
<dbReference type="OrthoDB" id="5408102at2759"/>
<dbReference type="eggNOG" id="ENOG502RRIM">
    <property type="taxonomic scope" value="Eukaryota"/>
</dbReference>
<feature type="transmembrane region" description="Helical" evidence="2">
    <location>
        <begin position="93"/>
        <end position="114"/>
    </location>
</feature>
<evidence type="ECO:0000256" key="1">
    <source>
        <dbReference type="SAM" id="MobiDB-lite"/>
    </source>
</evidence>